<feature type="region of interest" description="Disordered" evidence="1">
    <location>
        <begin position="134"/>
        <end position="212"/>
    </location>
</feature>
<accession>A0A9D2TAJ1</accession>
<feature type="compositionally biased region" description="Acidic residues" evidence="1">
    <location>
        <begin position="201"/>
        <end position="212"/>
    </location>
</feature>
<dbReference type="EMBL" id="DWVZ01000001">
    <property type="protein sequence ID" value="HJC61991.1"/>
    <property type="molecule type" value="Genomic_DNA"/>
</dbReference>
<keyword evidence="2" id="KW-0812">Transmembrane</keyword>
<evidence type="ECO:0000313" key="3">
    <source>
        <dbReference type="EMBL" id="HJC61991.1"/>
    </source>
</evidence>
<feature type="compositionally biased region" description="Acidic residues" evidence="1">
    <location>
        <begin position="138"/>
        <end position="150"/>
    </location>
</feature>
<protein>
    <submittedName>
        <fullName evidence="3">Uncharacterized protein</fullName>
    </submittedName>
</protein>
<dbReference type="AlphaFoldDB" id="A0A9D2TAJ1"/>
<keyword evidence="2" id="KW-1133">Transmembrane helix</keyword>
<comment type="caution">
    <text evidence="3">The sequence shown here is derived from an EMBL/GenBank/DDBJ whole genome shotgun (WGS) entry which is preliminary data.</text>
</comment>
<organism evidence="3 4">
    <name type="scientific">Candidatus Blautia merdavium</name>
    <dbReference type="NCBI Taxonomy" id="2838494"/>
    <lineage>
        <taxon>Bacteria</taxon>
        <taxon>Bacillati</taxon>
        <taxon>Bacillota</taxon>
        <taxon>Clostridia</taxon>
        <taxon>Lachnospirales</taxon>
        <taxon>Lachnospiraceae</taxon>
        <taxon>Blautia</taxon>
    </lineage>
</organism>
<proteinExistence type="predicted"/>
<sequence>MKKILKIILCIFGALVILLLAAVGFFVYLLDYQVRTVDQAESPDGTYELLLQSVGSPLFFSSADGRLVLKQGKEKIAERDFTLYDDGGSVRADIWQVTWLQEFVRIRISGSEQNDEWIEITYDGKFFSQYPARKGTETEAEAGTEQEAETGAEAAAKQEKEQAYGEEESEGTAEQTYGEEESEGTAEQTYGEGEAAQLSEQQEEGETYSAEELEEAAEEQHMNQQLKQLKIKKGYWTIYDTCFQEEGYSFTEDYDAKGNSRAILKEDETSVEYLVYDRESPNGLCGLYVYYRAPRAADGSWSPMDAEILDIYAYVYAGDSVISSGKTGWSDAGSEEYRDATGE</sequence>
<feature type="compositionally biased region" description="Acidic residues" evidence="1">
    <location>
        <begin position="164"/>
        <end position="184"/>
    </location>
</feature>
<dbReference type="Proteomes" id="UP000823886">
    <property type="component" value="Unassembled WGS sequence"/>
</dbReference>
<feature type="transmembrane region" description="Helical" evidence="2">
    <location>
        <begin position="7"/>
        <end position="29"/>
    </location>
</feature>
<keyword evidence="2" id="KW-0472">Membrane</keyword>
<evidence type="ECO:0000313" key="4">
    <source>
        <dbReference type="Proteomes" id="UP000823886"/>
    </source>
</evidence>
<name>A0A9D2TAJ1_9FIRM</name>
<evidence type="ECO:0000256" key="1">
    <source>
        <dbReference type="SAM" id="MobiDB-lite"/>
    </source>
</evidence>
<gene>
    <name evidence="3" type="ORF">H9753_00040</name>
</gene>
<reference evidence="3" key="1">
    <citation type="journal article" date="2021" name="PeerJ">
        <title>Extensive microbial diversity within the chicken gut microbiome revealed by metagenomics and culture.</title>
        <authorList>
            <person name="Gilroy R."/>
            <person name="Ravi A."/>
            <person name="Getino M."/>
            <person name="Pursley I."/>
            <person name="Horton D.L."/>
            <person name="Alikhan N.F."/>
            <person name="Baker D."/>
            <person name="Gharbi K."/>
            <person name="Hall N."/>
            <person name="Watson M."/>
            <person name="Adriaenssens E.M."/>
            <person name="Foster-Nyarko E."/>
            <person name="Jarju S."/>
            <person name="Secka A."/>
            <person name="Antonio M."/>
            <person name="Oren A."/>
            <person name="Chaudhuri R.R."/>
            <person name="La Ragione R."/>
            <person name="Hildebrand F."/>
            <person name="Pallen M.J."/>
        </authorList>
    </citation>
    <scope>NUCLEOTIDE SEQUENCE</scope>
    <source>
        <strain evidence="3">ChiBcec2-3848</strain>
    </source>
</reference>
<evidence type="ECO:0000256" key="2">
    <source>
        <dbReference type="SAM" id="Phobius"/>
    </source>
</evidence>
<reference evidence="3" key="2">
    <citation type="submission" date="2021-04" db="EMBL/GenBank/DDBJ databases">
        <authorList>
            <person name="Gilroy R."/>
        </authorList>
    </citation>
    <scope>NUCLEOTIDE SEQUENCE</scope>
    <source>
        <strain evidence="3">ChiBcec2-3848</strain>
    </source>
</reference>